<dbReference type="AlphaFoldDB" id="A0A0P7CWL5"/>
<evidence type="ECO:0000313" key="2">
    <source>
        <dbReference type="Proteomes" id="UP000050437"/>
    </source>
</evidence>
<dbReference type="GeneID" id="92660616"/>
<evidence type="ECO:0000313" key="1">
    <source>
        <dbReference type="EMBL" id="KPM61343.1"/>
    </source>
</evidence>
<proteinExistence type="predicted"/>
<reference evidence="1 2" key="1">
    <citation type="submission" date="2015-10" db="EMBL/GenBank/DDBJ databases">
        <title>Pseudomonas putida clinical strains.</title>
        <authorList>
            <person name="Molina L."/>
            <person name="Udaondo Z."/>
        </authorList>
    </citation>
    <scope>NUCLEOTIDE SEQUENCE [LARGE SCALE GENOMIC DNA]</scope>
    <source>
        <strain evidence="1 2">HB13667</strain>
    </source>
</reference>
<accession>A0A0P7CWL5</accession>
<gene>
    <name evidence="1" type="ORF">HB13667_19665</name>
</gene>
<protein>
    <submittedName>
        <fullName evidence="1">Uncharacterized protein</fullName>
    </submittedName>
</protein>
<dbReference type="Proteomes" id="UP000050437">
    <property type="component" value="Unassembled WGS sequence"/>
</dbReference>
<name>A0A0P7CWL5_PSEPU</name>
<sequence>MREAFRLDDDSKTISRLAIFGRFRFRDLIAIGHEGETMNEVGMFSKDDLLQSFACVDEYAGCYFFQHKLPKVVYEYCLKSTDRKDLLVISEGVSDRAFSVEVVERAPDSLSQDKTTIFDIAPNKYGFTHVLVVPNTYHGSLKGRLDGKRENLYLCIPIHRCEFSGSESEGEFKEIIQRMIPIFHWSRSVCPKIKVYFDNPGTEAGTDEAGVLMKYPTLLSEIENLNGVVSGFVEVTNYKGQVVEVLSPKKDVFTLVRNRKDEEVLTHSKLVEALNGFVLAG</sequence>
<organism evidence="1 2">
    <name type="scientific">Pseudomonas putida</name>
    <name type="common">Arthrobacter siderocapsulatus</name>
    <dbReference type="NCBI Taxonomy" id="303"/>
    <lineage>
        <taxon>Bacteria</taxon>
        <taxon>Pseudomonadati</taxon>
        <taxon>Pseudomonadota</taxon>
        <taxon>Gammaproteobacteria</taxon>
        <taxon>Pseudomonadales</taxon>
        <taxon>Pseudomonadaceae</taxon>
        <taxon>Pseudomonas</taxon>
    </lineage>
</organism>
<comment type="caution">
    <text evidence="1">The sequence shown here is derived from an EMBL/GenBank/DDBJ whole genome shotgun (WGS) entry which is preliminary data.</text>
</comment>
<dbReference type="EMBL" id="LKKS01000115">
    <property type="protein sequence ID" value="KPM61343.1"/>
    <property type="molecule type" value="Genomic_DNA"/>
</dbReference>
<dbReference type="RefSeq" id="WP_054573241.1">
    <property type="nucleotide sequence ID" value="NZ_LKKS01000115.1"/>
</dbReference>